<comment type="catalytic activity">
    <reaction evidence="12">
        <text>L-serine = pyruvate + NH4(+)</text>
        <dbReference type="Rhea" id="RHEA:19169"/>
        <dbReference type="ChEBI" id="CHEBI:15361"/>
        <dbReference type="ChEBI" id="CHEBI:28938"/>
        <dbReference type="ChEBI" id="CHEBI:33384"/>
        <dbReference type="EC" id="4.3.1.17"/>
    </reaction>
</comment>
<evidence type="ECO:0000256" key="4">
    <source>
        <dbReference type="ARBA" id="ARBA00012093"/>
    </source>
</evidence>
<keyword evidence="8" id="KW-0408">Iron</keyword>
<keyword evidence="7" id="KW-0479">Metal-binding</keyword>
<feature type="domain" description="Serine dehydratase-like alpha subunit" evidence="13">
    <location>
        <begin position="14"/>
        <end position="102"/>
    </location>
</feature>
<gene>
    <name evidence="14" type="ORF">FC695_14235</name>
</gene>
<organism evidence="14 15">
    <name type="scientific">Bacillus cereus</name>
    <dbReference type="NCBI Taxonomy" id="1396"/>
    <lineage>
        <taxon>Bacteria</taxon>
        <taxon>Bacillati</taxon>
        <taxon>Bacillota</taxon>
        <taxon>Bacilli</taxon>
        <taxon>Bacillales</taxon>
        <taxon>Bacillaceae</taxon>
        <taxon>Bacillus</taxon>
        <taxon>Bacillus cereus group</taxon>
    </lineage>
</organism>
<feature type="non-terminal residue" evidence="14">
    <location>
        <position position="102"/>
    </location>
</feature>
<evidence type="ECO:0000256" key="5">
    <source>
        <dbReference type="ARBA" id="ARBA00022432"/>
    </source>
</evidence>
<evidence type="ECO:0000256" key="12">
    <source>
        <dbReference type="ARBA" id="ARBA00049406"/>
    </source>
</evidence>
<dbReference type="InterPro" id="IPR005130">
    <property type="entry name" value="Ser_deHydtase-like_asu"/>
</dbReference>
<evidence type="ECO:0000256" key="2">
    <source>
        <dbReference type="ARBA" id="ARBA00004742"/>
    </source>
</evidence>
<dbReference type="PANTHER" id="PTHR30182">
    <property type="entry name" value="L-SERINE DEHYDRATASE"/>
    <property type="match status" value="1"/>
</dbReference>
<evidence type="ECO:0000256" key="10">
    <source>
        <dbReference type="ARBA" id="ARBA00023239"/>
    </source>
</evidence>
<evidence type="ECO:0000256" key="6">
    <source>
        <dbReference type="ARBA" id="ARBA00022485"/>
    </source>
</evidence>
<name>A0A9X9AB46_BACCE</name>
<dbReference type="PANTHER" id="PTHR30182:SF1">
    <property type="entry name" value="L-SERINE DEHYDRATASE 1"/>
    <property type="match status" value="1"/>
</dbReference>
<dbReference type="GO" id="GO:0051539">
    <property type="term" value="F:4 iron, 4 sulfur cluster binding"/>
    <property type="evidence" value="ECO:0007669"/>
    <property type="project" value="UniProtKB-KW"/>
</dbReference>
<comment type="similarity">
    <text evidence="3">Belongs to the iron-sulfur dependent L-serine dehydratase family.</text>
</comment>
<evidence type="ECO:0000256" key="7">
    <source>
        <dbReference type="ARBA" id="ARBA00022723"/>
    </source>
</evidence>
<dbReference type="InterPro" id="IPR051318">
    <property type="entry name" value="Fe-S_L-Ser"/>
</dbReference>
<keyword evidence="5" id="KW-0312">Gluconeogenesis</keyword>
<dbReference type="EMBL" id="SZOH01000870">
    <property type="protein sequence ID" value="TKJ03361.1"/>
    <property type="molecule type" value="Genomic_DNA"/>
</dbReference>
<dbReference type="Proteomes" id="UP000308444">
    <property type="component" value="Unassembled WGS sequence"/>
</dbReference>
<evidence type="ECO:0000256" key="1">
    <source>
        <dbReference type="ARBA" id="ARBA00001966"/>
    </source>
</evidence>
<protein>
    <recommendedName>
        <fullName evidence="4">L-serine ammonia-lyase</fullName>
        <ecNumber evidence="4">4.3.1.17</ecNumber>
    </recommendedName>
    <alternativeName>
        <fullName evidence="11">L-serine deaminase</fullName>
    </alternativeName>
</protein>
<comment type="cofactor">
    <cofactor evidence="1">
        <name>[4Fe-4S] cluster</name>
        <dbReference type="ChEBI" id="CHEBI:49883"/>
    </cofactor>
</comment>
<keyword evidence="10" id="KW-0456">Lyase</keyword>
<reference evidence="14 15" key="1">
    <citation type="journal article" date="2019" name="Environ. Microbiol.">
        <title>An active ?-lactamase is a part of an orchestrated cell wall stress resistance network of Bacillus subtilis and related rhizosphere species.</title>
        <authorList>
            <person name="Bucher T."/>
            <person name="Keren-Paz A."/>
            <person name="Hausser J."/>
            <person name="Olender T."/>
            <person name="Cytryn E."/>
            <person name="Kolodkin-Gal I."/>
        </authorList>
    </citation>
    <scope>NUCLEOTIDE SEQUENCE [LARGE SCALE GENOMIC DNA]</scope>
    <source>
        <strain evidence="14 15">I32</strain>
    </source>
</reference>
<dbReference type="GO" id="GO:0003941">
    <property type="term" value="F:L-serine ammonia-lyase activity"/>
    <property type="evidence" value="ECO:0007669"/>
    <property type="project" value="UniProtKB-EC"/>
</dbReference>
<dbReference type="GO" id="GO:0006094">
    <property type="term" value="P:gluconeogenesis"/>
    <property type="evidence" value="ECO:0007669"/>
    <property type="project" value="UniProtKB-KW"/>
</dbReference>
<evidence type="ECO:0000256" key="8">
    <source>
        <dbReference type="ARBA" id="ARBA00023004"/>
    </source>
</evidence>
<evidence type="ECO:0000259" key="13">
    <source>
        <dbReference type="Pfam" id="PF03313"/>
    </source>
</evidence>
<evidence type="ECO:0000313" key="14">
    <source>
        <dbReference type="EMBL" id="TKJ03361.1"/>
    </source>
</evidence>
<dbReference type="EC" id="4.3.1.17" evidence="4"/>
<keyword evidence="6" id="KW-0004">4Fe-4S</keyword>
<evidence type="ECO:0000313" key="15">
    <source>
        <dbReference type="Proteomes" id="UP000308444"/>
    </source>
</evidence>
<evidence type="ECO:0000256" key="11">
    <source>
        <dbReference type="ARBA" id="ARBA00041766"/>
    </source>
</evidence>
<accession>A0A9X9AB46</accession>
<proteinExistence type="inferred from homology"/>
<sequence>MFRNAAELVAQAKEQNVKIAEIMIQCEMETRSISREEVIAGMEKNLVVMEQAVERGIRGVKSPTGLTGGDAVKVQAYMKSGKGLSGDTILDAVSKAVATNEV</sequence>
<dbReference type="AlphaFoldDB" id="A0A9X9AB46"/>
<evidence type="ECO:0000256" key="9">
    <source>
        <dbReference type="ARBA" id="ARBA00023014"/>
    </source>
</evidence>
<evidence type="ECO:0000256" key="3">
    <source>
        <dbReference type="ARBA" id="ARBA00008636"/>
    </source>
</evidence>
<dbReference type="Pfam" id="PF03313">
    <property type="entry name" value="SDH_alpha"/>
    <property type="match status" value="1"/>
</dbReference>
<comment type="caution">
    <text evidence="14">The sequence shown here is derived from an EMBL/GenBank/DDBJ whole genome shotgun (WGS) entry which is preliminary data.</text>
</comment>
<keyword evidence="9" id="KW-0411">Iron-sulfur</keyword>
<comment type="pathway">
    <text evidence="2">Carbohydrate biosynthesis; gluconeogenesis.</text>
</comment>
<dbReference type="GO" id="GO:0046872">
    <property type="term" value="F:metal ion binding"/>
    <property type="evidence" value="ECO:0007669"/>
    <property type="project" value="UniProtKB-KW"/>
</dbReference>